<accession>D8S697</accession>
<dbReference type="InParanoid" id="D8S697"/>
<evidence type="ECO:0000313" key="5">
    <source>
        <dbReference type="Proteomes" id="UP000001514"/>
    </source>
</evidence>
<dbReference type="HOGENOM" id="CLU_1071183_0_0_1"/>
<dbReference type="AlphaFoldDB" id="D8S697"/>
<dbReference type="PANTHER" id="PTHR33155:SF75">
    <property type="entry name" value="OS02G0750800 PROTEIN"/>
    <property type="match status" value="1"/>
</dbReference>
<feature type="compositionally biased region" description="Low complexity" evidence="2">
    <location>
        <begin position="139"/>
        <end position="157"/>
    </location>
</feature>
<dbReference type="Pfam" id="PF11250">
    <property type="entry name" value="FAF"/>
    <property type="match status" value="1"/>
</dbReference>
<dbReference type="PANTHER" id="PTHR33155">
    <property type="entry name" value="FANTASTIC FOUR-LIKE PROTEIN (DUF3049)"/>
    <property type="match status" value="1"/>
</dbReference>
<dbReference type="Gramene" id="EFJ19904">
    <property type="protein sequence ID" value="EFJ19904"/>
    <property type="gene ID" value="SELMODRAFT_418746"/>
</dbReference>
<evidence type="ECO:0000313" key="4">
    <source>
        <dbReference type="EMBL" id="EFJ19904.1"/>
    </source>
</evidence>
<dbReference type="InterPro" id="IPR046431">
    <property type="entry name" value="FAF_dom"/>
</dbReference>
<evidence type="ECO:0000256" key="1">
    <source>
        <dbReference type="ARBA" id="ARBA00008690"/>
    </source>
</evidence>
<evidence type="ECO:0000256" key="2">
    <source>
        <dbReference type="SAM" id="MobiDB-lite"/>
    </source>
</evidence>
<dbReference type="KEGG" id="smo:SELMODRAFT_418746"/>
<organism evidence="5">
    <name type="scientific">Selaginella moellendorffii</name>
    <name type="common">Spikemoss</name>
    <dbReference type="NCBI Taxonomy" id="88036"/>
    <lineage>
        <taxon>Eukaryota</taxon>
        <taxon>Viridiplantae</taxon>
        <taxon>Streptophyta</taxon>
        <taxon>Embryophyta</taxon>
        <taxon>Tracheophyta</taxon>
        <taxon>Lycopodiopsida</taxon>
        <taxon>Selaginellales</taxon>
        <taxon>Selaginellaceae</taxon>
        <taxon>Selaginella</taxon>
    </lineage>
</organism>
<feature type="domain" description="FAF" evidence="3">
    <location>
        <begin position="45"/>
        <end position="105"/>
    </location>
</feature>
<keyword evidence="5" id="KW-1185">Reference proteome</keyword>
<dbReference type="EMBL" id="GL377604">
    <property type="protein sequence ID" value="EFJ19904.1"/>
    <property type="molecule type" value="Genomic_DNA"/>
</dbReference>
<sequence length="262" mass="28867">MDPSEQSQLQRRHSGANAGRNLLGDEDLCSSCESSSESSGAAKIFPPPLTILAGDCCYSRFPYCMPRWGLRPIRRKGRFLLQEVRVPRQLMFHSVRKNGRLVLMLLLHRDRIEDELPRDHPIAAATAGDQEEEEEESDSSLISGSLSASSSNSSSSSWNLKDLGELSLKDLREEEEARARTDSNLKSVVVIKDGVVKFPYGNPLKNTNVPKTSTFPEKSSSTLAKRSSMDDLLVANLCGKASGSAWKGSDLGSFQSISHWTH</sequence>
<feature type="region of interest" description="Disordered" evidence="2">
    <location>
        <begin position="125"/>
        <end position="158"/>
    </location>
</feature>
<evidence type="ECO:0000259" key="3">
    <source>
        <dbReference type="Pfam" id="PF11250"/>
    </source>
</evidence>
<dbReference type="Proteomes" id="UP000001514">
    <property type="component" value="Unassembled WGS sequence"/>
</dbReference>
<comment type="similarity">
    <text evidence="1">Belongs to the fantastic four family.</text>
</comment>
<protein>
    <recommendedName>
        <fullName evidence="3">FAF domain-containing protein</fullName>
    </recommendedName>
</protein>
<feature type="compositionally biased region" description="Acidic residues" evidence="2">
    <location>
        <begin position="129"/>
        <end position="138"/>
    </location>
</feature>
<dbReference type="STRING" id="88036.D8S697"/>
<reference evidence="4 5" key="1">
    <citation type="journal article" date="2011" name="Science">
        <title>The Selaginella genome identifies genetic changes associated with the evolution of vascular plants.</title>
        <authorList>
            <person name="Banks J.A."/>
            <person name="Nishiyama T."/>
            <person name="Hasebe M."/>
            <person name="Bowman J.L."/>
            <person name="Gribskov M."/>
            <person name="dePamphilis C."/>
            <person name="Albert V.A."/>
            <person name="Aono N."/>
            <person name="Aoyama T."/>
            <person name="Ambrose B.A."/>
            <person name="Ashton N.W."/>
            <person name="Axtell M.J."/>
            <person name="Barker E."/>
            <person name="Barker M.S."/>
            <person name="Bennetzen J.L."/>
            <person name="Bonawitz N.D."/>
            <person name="Chapple C."/>
            <person name="Cheng C."/>
            <person name="Correa L.G."/>
            <person name="Dacre M."/>
            <person name="DeBarry J."/>
            <person name="Dreyer I."/>
            <person name="Elias M."/>
            <person name="Engstrom E.M."/>
            <person name="Estelle M."/>
            <person name="Feng L."/>
            <person name="Finet C."/>
            <person name="Floyd S.K."/>
            <person name="Frommer W.B."/>
            <person name="Fujita T."/>
            <person name="Gramzow L."/>
            <person name="Gutensohn M."/>
            <person name="Harholt J."/>
            <person name="Hattori M."/>
            <person name="Heyl A."/>
            <person name="Hirai T."/>
            <person name="Hiwatashi Y."/>
            <person name="Ishikawa M."/>
            <person name="Iwata M."/>
            <person name="Karol K.G."/>
            <person name="Koehler B."/>
            <person name="Kolukisaoglu U."/>
            <person name="Kubo M."/>
            <person name="Kurata T."/>
            <person name="Lalonde S."/>
            <person name="Li K."/>
            <person name="Li Y."/>
            <person name="Litt A."/>
            <person name="Lyons E."/>
            <person name="Manning G."/>
            <person name="Maruyama T."/>
            <person name="Michael T.P."/>
            <person name="Mikami K."/>
            <person name="Miyazaki S."/>
            <person name="Morinaga S."/>
            <person name="Murata T."/>
            <person name="Mueller-Roeber B."/>
            <person name="Nelson D.R."/>
            <person name="Obara M."/>
            <person name="Oguri Y."/>
            <person name="Olmstead R.G."/>
            <person name="Onodera N."/>
            <person name="Petersen B.L."/>
            <person name="Pils B."/>
            <person name="Prigge M."/>
            <person name="Rensing S.A."/>
            <person name="Riano-Pachon D.M."/>
            <person name="Roberts A.W."/>
            <person name="Sato Y."/>
            <person name="Scheller H.V."/>
            <person name="Schulz B."/>
            <person name="Schulz C."/>
            <person name="Shakirov E.V."/>
            <person name="Shibagaki N."/>
            <person name="Shinohara N."/>
            <person name="Shippen D.E."/>
            <person name="Soerensen I."/>
            <person name="Sotooka R."/>
            <person name="Sugimoto N."/>
            <person name="Sugita M."/>
            <person name="Sumikawa N."/>
            <person name="Tanurdzic M."/>
            <person name="Theissen G."/>
            <person name="Ulvskov P."/>
            <person name="Wakazuki S."/>
            <person name="Weng J.K."/>
            <person name="Willats W.W."/>
            <person name="Wipf D."/>
            <person name="Wolf P.G."/>
            <person name="Yang L."/>
            <person name="Zimmer A.D."/>
            <person name="Zhu Q."/>
            <person name="Mitros T."/>
            <person name="Hellsten U."/>
            <person name="Loque D."/>
            <person name="Otillar R."/>
            <person name="Salamov A."/>
            <person name="Schmutz J."/>
            <person name="Shapiro H."/>
            <person name="Lindquist E."/>
            <person name="Lucas S."/>
            <person name="Rokhsar D."/>
            <person name="Grigoriev I.V."/>
        </authorList>
    </citation>
    <scope>NUCLEOTIDE SEQUENCE [LARGE SCALE GENOMIC DNA]</scope>
</reference>
<gene>
    <name evidence="4" type="ORF">SELMODRAFT_418746</name>
</gene>
<dbReference type="InterPro" id="IPR021410">
    <property type="entry name" value="FAF"/>
</dbReference>
<feature type="region of interest" description="Disordered" evidence="2">
    <location>
        <begin position="1"/>
        <end position="23"/>
    </location>
</feature>
<name>D8S697_SELML</name>
<proteinExistence type="inferred from homology"/>